<dbReference type="Pfam" id="PF13456">
    <property type="entry name" value="RVT_3"/>
    <property type="match status" value="1"/>
</dbReference>
<protein>
    <recommendedName>
        <fullName evidence="1">RNase H type-1 domain-containing protein</fullName>
    </recommendedName>
</protein>
<dbReference type="Proteomes" id="UP001497516">
    <property type="component" value="Chromosome 6"/>
</dbReference>
<accession>A0AAV2F4N8</accession>
<dbReference type="InterPro" id="IPR044730">
    <property type="entry name" value="RNase_H-like_dom_plant"/>
</dbReference>
<dbReference type="InterPro" id="IPR053151">
    <property type="entry name" value="RNase_H-like"/>
</dbReference>
<name>A0AAV2F4N8_9ROSI</name>
<gene>
    <name evidence="2" type="ORF">LTRI10_LOCUS33720</name>
</gene>
<dbReference type="InterPro" id="IPR002156">
    <property type="entry name" value="RNaseH_domain"/>
</dbReference>
<dbReference type="GO" id="GO:0003676">
    <property type="term" value="F:nucleic acid binding"/>
    <property type="evidence" value="ECO:0007669"/>
    <property type="project" value="InterPro"/>
</dbReference>
<feature type="domain" description="RNase H type-1" evidence="1">
    <location>
        <begin position="2"/>
        <end position="77"/>
    </location>
</feature>
<dbReference type="CDD" id="cd06222">
    <property type="entry name" value="RNase_H_like"/>
    <property type="match status" value="1"/>
</dbReference>
<dbReference type="PANTHER" id="PTHR47723">
    <property type="entry name" value="OS05G0353850 PROTEIN"/>
    <property type="match status" value="1"/>
</dbReference>
<dbReference type="GO" id="GO:0004523">
    <property type="term" value="F:RNA-DNA hybrid ribonuclease activity"/>
    <property type="evidence" value="ECO:0007669"/>
    <property type="project" value="InterPro"/>
</dbReference>
<evidence type="ECO:0000313" key="2">
    <source>
        <dbReference type="EMBL" id="CAL1393124.1"/>
    </source>
</evidence>
<evidence type="ECO:0000313" key="3">
    <source>
        <dbReference type="Proteomes" id="UP001497516"/>
    </source>
</evidence>
<proteinExistence type="predicted"/>
<evidence type="ECO:0000259" key="1">
    <source>
        <dbReference type="Pfam" id="PF13456"/>
    </source>
</evidence>
<sequence>MAAAGGLLRDSFGRCLGAFACNLGMSSITRAKLKGAEIGIEMAWNLGYRNLEVNLDSTTTLQINENQRNDDHMSGLITRQIGMLLDRD</sequence>
<dbReference type="EMBL" id="OZ034819">
    <property type="protein sequence ID" value="CAL1393124.1"/>
    <property type="molecule type" value="Genomic_DNA"/>
</dbReference>
<dbReference type="AlphaFoldDB" id="A0AAV2F4N8"/>
<organism evidence="2 3">
    <name type="scientific">Linum trigynum</name>
    <dbReference type="NCBI Taxonomy" id="586398"/>
    <lineage>
        <taxon>Eukaryota</taxon>
        <taxon>Viridiplantae</taxon>
        <taxon>Streptophyta</taxon>
        <taxon>Embryophyta</taxon>
        <taxon>Tracheophyta</taxon>
        <taxon>Spermatophyta</taxon>
        <taxon>Magnoliopsida</taxon>
        <taxon>eudicotyledons</taxon>
        <taxon>Gunneridae</taxon>
        <taxon>Pentapetalae</taxon>
        <taxon>rosids</taxon>
        <taxon>fabids</taxon>
        <taxon>Malpighiales</taxon>
        <taxon>Linaceae</taxon>
        <taxon>Linum</taxon>
    </lineage>
</organism>
<dbReference type="PANTHER" id="PTHR47723:SF19">
    <property type="entry name" value="POLYNUCLEOTIDYL TRANSFERASE, RIBONUCLEASE H-LIKE SUPERFAMILY PROTEIN"/>
    <property type="match status" value="1"/>
</dbReference>
<keyword evidence="3" id="KW-1185">Reference proteome</keyword>
<reference evidence="2 3" key="1">
    <citation type="submission" date="2024-04" db="EMBL/GenBank/DDBJ databases">
        <authorList>
            <person name="Fracassetti M."/>
        </authorList>
    </citation>
    <scope>NUCLEOTIDE SEQUENCE [LARGE SCALE GENOMIC DNA]</scope>
</reference>